<dbReference type="Pfam" id="PF13413">
    <property type="entry name" value="HTH_25"/>
    <property type="match status" value="1"/>
</dbReference>
<feature type="transmembrane region" description="Helical" evidence="2">
    <location>
        <begin position="104"/>
        <end position="121"/>
    </location>
</feature>
<keyword evidence="2" id="KW-0472">Membrane</keyword>
<keyword evidence="5" id="KW-1185">Reference proteome</keyword>
<dbReference type="GO" id="GO:0003677">
    <property type="term" value="F:DNA binding"/>
    <property type="evidence" value="ECO:0007669"/>
    <property type="project" value="InterPro"/>
</dbReference>
<dbReference type="PANTHER" id="PTHR34475">
    <property type="match status" value="1"/>
</dbReference>
<dbReference type="InterPro" id="IPR050400">
    <property type="entry name" value="Bact_Cytoskel_RodZ"/>
</dbReference>
<dbReference type="InterPro" id="IPR010982">
    <property type="entry name" value="Lambda_DNA-bd_dom_sf"/>
</dbReference>
<dbReference type="RefSeq" id="WP_184542567.1">
    <property type="nucleotide sequence ID" value="NZ_JACHMP010000001.1"/>
</dbReference>
<gene>
    <name evidence="4" type="ORF">F4562_001851</name>
</gene>
<comment type="caution">
    <text evidence="4">The sequence shown here is derived from an EMBL/GenBank/DDBJ whole genome shotgun (WGS) entry which is preliminary data.</text>
</comment>
<evidence type="ECO:0000313" key="5">
    <source>
        <dbReference type="Proteomes" id="UP000540685"/>
    </source>
</evidence>
<reference evidence="4 5" key="1">
    <citation type="submission" date="2020-08" db="EMBL/GenBank/DDBJ databases">
        <title>Sequencing the genomes of 1000 actinobacteria strains.</title>
        <authorList>
            <person name="Klenk H.-P."/>
        </authorList>
    </citation>
    <scope>NUCLEOTIDE SEQUENCE [LARGE SCALE GENOMIC DNA]</scope>
    <source>
        <strain evidence="4 5">DSM 46887</strain>
    </source>
</reference>
<evidence type="ECO:0000259" key="3">
    <source>
        <dbReference type="Pfam" id="PF13464"/>
    </source>
</evidence>
<proteinExistence type="predicted"/>
<organism evidence="4 5">
    <name type="scientific">Streptosporangium becharense</name>
    <dbReference type="NCBI Taxonomy" id="1816182"/>
    <lineage>
        <taxon>Bacteria</taxon>
        <taxon>Bacillati</taxon>
        <taxon>Actinomycetota</taxon>
        <taxon>Actinomycetes</taxon>
        <taxon>Streptosporangiales</taxon>
        <taxon>Streptosporangiaceae</taxon>
        <taxon>Streptosporangium</taxon>
    </lineage>
</organism>
<evidence type="ECO:0000256" key="1">
    <source>
        <dbReference type="SAM" id="MobiDB-lite"/>
    </source>
</evidence>
<dbReference type="SUPFAM" id="SSF47413">
    <property type="entry name" value="lambda repressor-like DNA-binding domains"/>
    <property type="match status" value="1"/>
</dbReference>
<name>A0A7W9MFV2_9ACTN</name>
<evidence type="ECO:0000313" key="4">
    <source>
        <dbReference type="EMBL" id="MBB5818789.1"/>
    </source>
</evidence>
<protein>
    <submittedName>
        <fullName evidence="4">Cytoskeletal protein RodZ</fullName>
    </submittedName>
</protein>
<accession>A0A7W9MFV2</accession>
<dbReference type="Proteomes" id="UP000540685">
    <property type="component" value="Unassembled WGS sequence"/>
</dbReference>
<keyword evidence="2" id="KW-0812">Transmembrane</keyword>
<dbReference type="InterPro" id="IPR025194">
    <property type="entry name" value="RodZ-like_C"/>
</dbReference>
<feature type="domain" description="Cytoskeleton protein RodZ-like C-terminal" evidence="3">
    <location>
        <begin position="173"/>
        <end position="239"/>
    </location>
</feature>
<dbReference type="PANTHER" id="PTHR34475:SF1">
    <property type="entry name" value="CYTOSKELETON PROTEIN RODZ"/>
    <property type="match status" value="1"/>
</dbReference>
<dbReference type="AlphaFoldDB" id="A0A7W9MFV2"/>
<dbReference type="EMBL" id="JACHMP010000001">
    <property type="protein sequence ID" value="MBB5818789.1"/>
    <property type="molecule type" value="Genomic_DNA"/>
</dbReference>
<keyword evidence="2" id="KW-1133">Transmembrane helix</keyword>
<sequence>MDIGGDLAEARRSMGLTVGQLSARTRIREVIIQAIERNDFSACGGDFYARGHIRNIARVVGLDPEALVHRYDEEHGGVPLPVRAASIFQADTPIRIRERRSPNWTMAMAVALVIVVVFGVVRTMGGDGDTPTADVVPVPPAAPSAPAGSAPDSPRRTTPLAKSKRSDVVVLKVRAERSSWVEAEDANGRRLFAGVLGAGKTTVLRARKMKVTFADGGAVTLQMNGKNIGAPGRPGQVVNRSYAVSAAKEGRR</sequence>
<dbReference type="Pfam" id="PF13464">
    <property type="entry name" value="RodZ_C"/>
    <property type="match status" value="1"/>
</dbReference>
<evidence type="ECO:0000256" key="2">
    <source>
        <dbReference type="SAM" id="Phobius"/>
    </source>
</evidence>
<feature type="region of interest" description="Disordered" evidence="1">
    <location>
        <begin position="129"/>
        <end position="164"/>
    </location>
</feature>
<dbReference type="Gene3D" id="1.10.260.40">
    <property type="entry name" value="lambda repressor-like DNA-binding domains"/>
    <property type="match status" value="1"/>
</dbReference>